<keyword evidence="2" id="KW-0812">Transmembrane</keyword>
<keyword evidence="2" id="KW-0472">Membrane</keyword>
<feature type="compositionally biased region" description="Low complexity" evidence="1">
    <location>
        <begin position="356"/>
        <end position="382"/>
    </location>
</feature>
<dbReference type="STRING" id="1619044.UY92_C0013G0003"/>
<evidence type="ECO:0000313" key="4">
    <source>
        <dbReference type="Proteomes" id="UP000033870"/>
    </source>
</evidence>
<sequence length="382" mass="41075">MFGFTRTKTSPVAGPEFAVEVETIPDIFYGGKDPEIYRQTPSAESGKRTGSVSSAAASGGKKLSPKLVITLLAVFFVLAVAGISWYYLRDYFFRRTPAPSVPAALPATTPAPALAEIPPATTTPEMPATELTPVPVTTTAALSEPPLEFPPLIRMETSDLDGDQLTDEEEELFGTDSGIWDTDSDGYYDGQELFNLYNPKGFAPVKLIDSGLVTEYVNPVSGYRVYYPLNWQLGIVDPAGSQVLLSASDGDYIEVRLSVKEPGEDFLAWFARRAPAERVTDLVPGVNRFGLSVQKRSDDMVVYLDAPGRVFVLIYHPRETAPVAYKHVIGVVAQSFRLGRESVDIPPPAPLPPLPASADASAAVSLPDALSPSETPASSTST</sequence>
<comment type="caution">
    <text evidence="3">The sequence shown here is derived from an EMBL/GenBank/DDBJ whole genome shotgun (WGS) entry which is preliminary data.</text>
</comment>
<feature type="region of interest" description="Disordered" evidence="1">
    <location>
        <begin position="38"/>
        <end position="59"/>
    </location>
</feature>
<dbReference type="EMBL" id="LCRX01000013">
    <property type="protein sequence ID" value="KKW41804.1"/>
    <property type="molecule type" value="Genomic_DNA"/>
</dbReference>
<feature type="compositionally biased region" description="Low complexity" evidence="1">
    <location>
        <begin position="50"/>
        <end position="59"/>
    </location>
</feature>
<feature type="transmembrane region" description="Helical" evidence="2">
    <location>
        <begin position="67"/>
        <end position="88"/>
    </location>
</feature>
<protein>
    <submittedName>
        <fullName evidence="3">Uncharacterized protein</fullName>
    </submittedName>
</protein>
<proteinExistence type="predicted"/>
<gene>
    <name evidence="3" type="ORF">UY92_C0013G0003</name>
</gene>
<name>A0A0G2B8M8_9BACT</name>
<evidence type="ECO:0000256" key="2">
    <source>
        <dbReference type="SAM" id="Phobius"/>
    </source>
</evidence>
<keyword evidence="2" id="KW-1133">Transmembrane helix</keyword>
<dbReference type="AlphaFoldDB" id="A0A0G2B8M8"/>
<feature type="region of interest" description="Disordered" evidence="1">
    <location>
        <begin position="347"/>
        <end position="382"/>
    </location>
</feature>
<organism evidence="3 4">
    <name type="scientific">Candidatus Magasanikbacteria bacterium GW2011_GWA2_56_11</name>
    <dbReference type="NCBI Taxonomy" id="1619044"/>
    <lineage>
        <taxon>Bacteria</taxon>
        <taxon>Candidatus Magasanikiibacteriota</taxon>
    </lineage>
</organism>
<evidence type="ECO:0000256" key="1">
    <source>
        <dbReference type="SAM" id="MobiDB-lite"/>
    </source>
</evidence>
<evidence type="ECO:0000313" key="3">
    <source>
        <dbReference type="EMBL" id="KKW41804.1"/>
    </source>
</evidence>
<dbReference type="Proteomes" id="UP000033870">
    <property type="component" value="Unassembled WGS sequence"/>
</dbReference>
<accession>A0A0G2B8M8</accession>
<reference evidence="3 4" key="1">
    <citation type="journal article" date="2015" name="Nature">
        <title>rRNA introns, odd ribosomes, and small enigmatic genomes across a large radiation of phyla.</title>
        <authorList>
            <person name="Brown C.T."/>
            <person name="Hug L.A."/>
            <person name="Thomas B.C."/>
            <person name="Sharon I."/>
            <person name="Castelle C.J."/>
            <person name="Singh A."/>
            <person name="Wilkins M.J."/>
            <person name="Williams K.H."/>
            <person name="Banfield J.F."/>
        </authorList>
    </citation>
    <scope>NUCLEOTIDE SEQUENCE [LARGE SCALE GENOMIC DNA]</scope>
</reference>
<dbReference type="PATRIC" id="fig|1619044.3.peg.919"/>